<organism evidence="2 4">
    <name type="scientific">Methylovulum psychrotolerans</name>
    <dbReference type="NCBI Taxonomy" id="1704499"/>
    <lineage>
        <taxon>Bacteria</taxon>
        <taxon>Pseudomonadati</taxon>
        <taxon>Pseudomonadota</taxon>
        <taxon>Gammaproteobacteria</taxon>
        <taxon>Methylococcales</taxon>
        <taxon>Methylococcaceae</taxon>
        <taxon>Methylovulum</taxon>
    </lineage>
</organism>
<dbReference type="Proteomes" id="UP000237423">
    <property type="component" value="Unassembled WGS sequence"/>
</dbReference>
<dbReference type="OrthoDB" id="163232at2"/>
<evidence type="ECO:0000313" key="3">
    <source>
        <dbReference type="EMBL" id="POZ52363.1"/>
    </source>
</evidence>
<dbReference type="RefSeq" id="WP_088619800.1">
    <property type="nucleotide sequence ID" value="NZ_CP022129.1"/>
</dbReference>
<feature type="domain" description="Methyltransferase" evidence="1">
    <location>
        <begin position="36"/>
        <end position="144"/>
    </location>
</feature>
<dbReference type="EMBL" id="PGFZ01000003">
    <property type="protein sequence ID" value="POZ52363.1"/>
    <property type="molecule type" value="Genomic_DNA"/>
</dbReference>
<dbReference type="EMBL" id="CP022129">
    <property type="protein sequence ID" value="ASF46928.1"/>
    <property type="molecule type" value="Genomic_DNA"/>
</dbReference>
<evidence type="ECO:0000313" key="5">
    <source>
        <dbReference type="Proteomes" id="UP000237423"/>
    </source>
</evidence>
<dbReference type="CDD" id="cd02440">
    <property type="entry name" value="AdoMet_MTases"/>
    <property type="match status" value="1"/>
</dbReference>
<dbReference type="Gene3D" id="3.40.50.150">
    <property type="entry name" value="Vaccinia Virus protein VP39"/>
    <property type="match status" value="1"/>
</dbReference>
<dbReference type="KEGG" id="mpsy:CEK71_13080"/>
<dbReference type="GO" id="GO:0032259">
    <property type="term" value="P:methylation"/>
    <property type="evidence" value="ECO:0007669"/>
    <property type="project" value="UniProtKB-KW"/>
</dbReference>
<evidence type="ECO:0000313" key="2">
    <source>
        <dbReference type="EMBL" id="ASF46928.1"/>
    </source>
</evidence>
<dbReference type="PANTHER" id="PTHR43861">
    <property type="entry name" value="TRANS-ACONITATE 2-METHYLTRANSFERASE-RELATED"/>
    <property type="match status" value="1"/>
</dbReference>
<dbReference type="Pfam" id="PF13847">
    <property type="entry name" value="Methyltransf_31"/>
    <property type="match status" value="1"/>
</dbReference>
<name>A0A1Z4C063_9GAMM</name>
<dbReference type="Proteomes" id="UP000197019">
    <property type="component" value="Chromosome"/>
</dbReference>
<gene>
    <name evidence="3" type="ORF">AADEFJLK_01845</name>
    <name evidence="2" type="ORF">CEK71_13080</name>
</gene>
<dbReference type="GO" id="GO:0008168">
    <property type="term" value="F:methyltransferase activity"/>
    <property type="evidence" value="ECO:0007669"/>
    <property type="project" value="UniProtKB-KW"/>
</dbReference>
<dbReference type="SUPFAM" id="SSF53335">
    <property type="entry name" value="S-adenosyl-L-methionine-dependent methyltransferases"/>
    <property type="match status" value="1"/>
</dbReference>
<accession>A0A1Z4C063</accession>
<dbReference type="PANTHER" id="PTHR43861:SF1">
    <property type="entry name" value="TRANS-ACONITATE 2-METHYLTRANSFERASE"/>
    <property type="match status" value="1"/>
</dbReference>
<reference evidence="2 4" key="1">
    <citation type="submission" date="2017-06" db="EMBL/GenBank/DDBJ databases">
        <title>Genome Sequencing of the methanotroph Methylovulum psychrotolerants str. HV10-M2 isolated from a high-altitude environment.</title>
        <authorList>
            <person name="Mateos-Rivera A."/>
        </authorList>
    </citation>
    <scope>NUCLEOTIDE SEQUENCE [LARGE SCALE GENOMIC DNA]</scope>
    <source>
        <strain evidence="2 4">HV10_M2</strain>
    </source>
</reference>
<keyword evidence="3" id="KW-0489">Methyltransferase</keyword>
<keyword evidence="3" id="KW-0808">Transferase</keyword>
<dbReference type="InterPro" id="IPR025714">
    <property type="entry name" value="Methyltranfer_dom"/>
</dbReference>
<evidence type="ECO:0000259" key="1">
    <source>
        <dbReference type="Pfam" id="PF13847"/>
    </source>
</evidence>
<dbReference type="InterPro" id="IPR029063">
    <property type="entry name" value="SAM-dependent_MTases_sf"/>
</dbReference>
<protein>
    <submittedName>
        <fullName evidence="3">Bifunctional demethylmenaquinone methyltransferase/2-methoxy-6-polyprenyl-1,4-benzoquinol methylase UbiE</fullName>
    </submittedName>
</protein>
<proteinExistence type="predicted"/>
<evidence type="ECO:0000313" key="4">
    <source>
        <dbReference type="Proteomes" id="UP000197019"/>
    </source>
</evidence>
<keyword evidence="4" id="KW-1185">Reference proteome</keyword>
<reference evidence="3 5" key="2">
    <citation type="submission" date="2017-11" db="EMBL/GenBank/DDBJ databases">
        <title>Draft Genome Sequence of Methylobacter psychrotolerans Sph1T, an Obligate Methanotroph from Low-Temperature Environments.</title>
        <authorList>
            <person name="Oshkin I.Y."/>
            <person name="Miroshnikov K."/>
            <person name="Belova S.E."/>
            <person name="Korzhenkov A."/>
            <person name="Toshchakov S.V."/>
            <person name="Dedysh S.N."/>
        </authorList>
    </citation>
    <scope>NUCLEOTIDE SEQUENCE [LARGE SCALE GENOMIC DNA]</scope>
    <source>
        <strain evidence="3 5">Sph1</strain>
    </source>
</reference>
<sequence>MPLPKGYIDSDALDKIAELLGDIKQSSYAAMDIQPSHKVFDLGCGPGTDTIPLASLVGREGLVVGVDYDADMLVHAQQRAEQAGVATWVRHEQADAMALPFADNYFDSARSERVFQHLPEPTQALSELVRVTKPQGWVVIIDPDWGSFSIDSEDTDIERRIARYAASPALNNGYSGRTLNRLFKQQGLTDIRVQTFPVTVTSNAFLRLSIQADRNEQAMLEAGLLSPEELQQWRSSQAQADAEGVYFAAVNIILCVGRKP</sequence>
<dbReference type="AlphaFoldDB" id="A0A1Z4C063"/>